<gene>
    <name evidence="8" type="ORF">M9458_039782</name>
</gene>
<proteinExistence type="predicted"/>
<keyword evidence="2" id="KW-0548">Nucleotidyltransferase</keyword>
<comment type="caution">
    <text evidence="8">The sequence shown here is derived from an EMBL/GenBank/DDBJ whole genome shotgun (WGS) entry which is preliminary data.</text>
</comment>
<evidence type="ECO:0000256" key="6">
    <source>
        <dbReference type="ARBA" id="ARBA00022918"/>
    </source>
</evidence>
<dbReference type="GO" id="GO:0016787">
    <property type="term" value="F:hydrolase activity"/>
    <property type="evidence" value="ECO:0007669"/>
    <property type="project" value="UniProtKB-KW"/>
</dbReference>
<dbReference type="EMBL" id="JAMKFB020000020">
    <property type="protein sequence ID" value="KAL0164029.1"/>
    <property type="molecule type" value="Genomic_DNA"/>
</dbReference>
<name>A0ABD0NQ13_CIRMR</name>
<dbReference type="Proteomes" id="UP001529510">
    <property type="component" value="Unassembled WGS sequence"/>
</dbReference>
<organism evidence="8 9">
    <name type="scientific">Cirrhinus mrigala</name>
    <name type="common">Mrigala</name>
    <dbReference type="NCBI Taxonomy" id="683832"/>
    <lineage>
        <taxon>Eukaryota</taxon>
        <taxon>Metazoa</taxon>
        <taxon>Chordata</taxon>
        <taxon>Craniata</taxon>
        <taxon>Vertebrata</taxon>
        <taxon>Euteleostomi</taxon>
        <taxon>Actinopterygii</taxon>
        <taxon>Neopterygii</taxon>
        <taxon>Teleostei</taxon>
        <taxon>Ostariophysi</taxon>
        <taxon>Cypriniformes</taxon>
        <taxon>Cyprinidae</taxon>
        <taxon>Labeoninae</taxon>
        <taxon>Labeonini</taxon>
        <taxon>Cirrhinus</taxon>
    </lineage>
</organism>
<evidence type="ECO:0000256" key="1">
    <source>
        <dbReference type="ARBA" id="ARBA00022679"/>
    </source>
</evidence>
<dbReference type="SUPFAM" id="SSF53098">
    <property type="entry name" value="Ribonuclease H-like"/>
    <property type="match status" value="1"/>
</dbReference>
<keyword evidence="9" id="KW-1185">Reference proteome</keyword>
<sequence length="89" mass="9984">MLTTNASLTGWGAVLNARPAQGMWRGHLLDWHINCLEMMAVFQALKYFLQQLRGYHVLVRVDNTVVASYINCQGRLWSAIALLPGVLAK</sequence>
<evidence type="ECO:0000259" key="7">
    <source>
        <dbReference type="Pfam" id="PF17917"/>
    </source>
</evidence>
<reference evidence="8 9" key="1">
    <citation type="submission" date="2024-05" db="EMBL/GenBank/DDBJ databases">
        <title>Genome sequencing and assembly of Indian major carp, Cirrhinus mrigala (Hamilton, 1822).</title>
        <authorList>
            <person name="Mohindra V."/>
            <person name="Chowdhury L.M."/>
            <person name="Lal K."/>
            <person name="Jena J.K."/>
        </authorList>
    </citation>
    <scope>NUCLEOTIDE SEQUENCE [LARGE SCALE GENOMIC DNA]</scope>
    <source>
        <strain evidence="8">CM1030</strain>
        <tissue evidence="8">Blood</tissue>
    </source>
</reference>
<feature type="domain" description="Reverse transcriptase RNase H-like" evidence="7">
    <location>
        <begin position="2"/>
        <end position="70"/>
    </location>
</feature>
<evidence type="ECO:0000256" key="5">
    <source>
        <dbReference type="ARBA" id="ARBA00022801"/>
    </source>
</evidence>
<dbReference type="InterPro" id="IPR041373">
    <property type="entry name" value="RT_RNaseH"/>
</dbReference>
<dbReference type="Pfam" id="PF17917">
    <property type="entry name" value="RT_RNaseH"/>
    <property type="match status" value="1"/>
</dbReference>
<evidence type="ECO:0000256" key="3">
    <source>
        <dbReference type="ARBA" id="ARBA00022722"/>
    </source>
</evidence>
<evidence type="ECO:0000256" key="2">
    <source>
        <dbReference type="ARBA" id="ARBA00022695"/>
    </source>
</evidence>
<keyword evidence="6" id="KW-0695">RNA-directed DNA polymerase</keyword>
<evidence type="ECO:0000256" key="4">
    <source>
        <dbReference type="ARBA" id="ARBA00022759"/>
    </source>
</evidence>
<dbReference type="CDD" id="cd09275">
    <property type="entry name" value="RNase_HI_RT_DIRS1"/>
    <property type="match status" value="1"/>
</dbReference>
<keyword evidence="1" id="KW-0808">Transferase</keyword>
<dbReference type="InterPro" id="IPR012337">
    <property type="entry name" value="RNaseH-like_sf"/>
</dbReference>
<keyword evidence="3" id="KW-0540">Nuclease</keyword>
<keyword evidence="5" id="KW-0378">Hydrolase</keyword>
<keyword evidence="4" id="KW-0255">Endonuclease</keyword>
<dbReference type="GO" id="GO:0003964">
    <property type="term" value="F:RNA-directed DNA polymerase activity"/>
    <property type="evidence" value="ECO:0007669"/>
    <property type="project" value="UniProtKB-KW"/>
</dbReference>
<accession>A0ABD0NQ13</accession>
<evidence type="ECO:0000313" key="9">
    <source>
        <dbReference type="Proteomes" id="UP001529510"/>
    </source>
</evidence>
<dbReference type="GO" id="GO:0004519">
    <property type="term" value="F:endonuclease activity"/>
    <property type="evidence" value="ECO:0007669"/>
    <property type="project" value="UniProtKB-KW"/>
</dbReference>
<evidence type="ECO:0000313" key="8">
    <source>
        <dbReference type="EMBL" id="KAL0164029.1"/>
    </source>
</evidence>
<protein>
    <recommendedName>
        <fullName evidence="7">Reverse transcriptase RNase H-like domain-containing protein</fullName>
    </recommendedName>
</protein>
<dbReference type="AlphaFoldDB" id="A0ABD0NQ13"/>
<feature type="non-terminal residue" evidence="8">
    <location>
        <position position="89"/>
    </location>
</feature>